<dbReference type="Pfam" id="PF13520">
    <property type="entry name" value="AA_permease_2"/>
    <property type="match status" value="1"/>
</dbReference>
<dbReference type="AlphaFoldDB" id="A0A125NV27"/>
<feature type="transmembrane region" description="Helical" evidence="7">
    <location>
        <begin position="239"/>
        <end position="258"/>
    </location>
</feature>
<dbReference type="PANTHER" id="PTHR42770:SF11">
    <property type="entry name" value="INNER MEMBRANE TRANSPORT PROTEIN YBAT"/>
    <property type="match status" value="1"/>
</dbReference>
<dbReference type="GO" id="GO:0022857">
    <property type="term" value="F:transmembrane transporter activity"/>
    <property type="evidence" value="ECO:0007669"/>
    <property type="project" value="InterPro"/>
</dbReference>
<sequence length="445" mass="46540">MQHSTVKSVASGSSSGTRSGTGQIGMAAAVSIGIGGMVGAGIFSILGVVAEAAGNAMWAAFAIGGVVALLSTYSYAKLGTRYPSAGGAVSFLVVGYGDGVFVGGLNMFMWAGYIISLALYAMAFGNYAATFISTTPDPVLIKGLAIASVLLVTLLNAFGAKVMGRGETIIVGIKLAILILFSVIGLYFVKGENLSPSQWPGPESVLFGAGLLFIGYEGFGLITNTAADMRDPKKMLPRALYTAVILVIILYLAVSLTVSGNLTNAEIERTRDYALAEAAKPFLGETGFRLIAIAALLSTASAINATLFGSANICYMIARDGELPKRLSQIEWRQATGGLLLTAALVIVVMLMFDLAGIAMMGSAAFLLLYAAVNGGHLRILKQTGANPFLVWLAMLTCLAMFCILAVYTYQKEPAAIIALVGIALAAFAFEAIYRHFTGRRINLP</sequence>
<protein>
    <submittedName>
        <fullName evidence="8">Amino acid transporter</fullName>
    </submittedName>
</protein>
<feature type="transmembrane region" description="Helical" evidence="7">
    <location>
        <begin position="56"/>
        <end position="76"/>
    </location>
</feature>
<feature type="transmembrane region" description="Helical" evidence="7">
    <location>
        <begin position="359"/>
        <end position="377"/>
    </location>
</feature>
<dbReference type="EMBL" id="LMTR01000057">
    <property type="protein sequence ID" value="KWT68488.1"/>
    <property type="molecule type" value="Genomic_DNA"/>
</dbReference>
<dbReference type="STRING" id="121290.APY04_1814"/>
<proteinExistence type="predicted"/>
<feature type="transmembrane region" description="Helical" evidence="7">
    <location>
        <begin position="24"/>
        <end position="49"/>
    </location>
</feature>
<keyword evidence="5 7" id="KW-0472">Membrane</keyword>
<dbReference type="RefSeq" id="WP_083509632.1">
    <property type="nucleotide sequence ID" value="NZ_LMTR01000057.1"/>
</dbReference>
<evidence type="ECO:0000256" key="7">
    <source>
        <dbReference type="SAM" id="Phobius"/>
    </source>
</evidence>
<organism evidence="8 9">
    <name type="scientific">Hyphomicrobium sulfonivorans</name>
    <dbReference type="NCBI Taxonomy" id="121290"/>
    <lineage>
        <taxon>Bacteria</taxon>
        <taxon>Pseudomonadati</taxon>
        <taxon>Pseudomonadota</taxon>
        <taxon>Alphaproteobacteria</taxon>
        <taxon>Hyphomicrobiales</taxon>
        <taxon>Hyphomicrobiaceae</taxon>
        <taxon>Hyphomicrobium</taxon>
    </lineage>
</organism>
<dbReference type="PIRSF" id="PIRSF006060">
    <property type="entry name" value="AA_transporter"/>
    <property type="match status" value="1"/>
</dbReference>
<dbReference type="Gene3D" id="1.20.1740.10">
    <property type="entry name" value="Amino acid/polyamine transporter I"/>
    <property type="match status" value="1"/>
</dbReference>
<feature type="transmembrane region" description="Helical" evidence="7">
    <location>
        <begin position="139"/>
        <end position="158"/>
    </location>
</feature>
<keyword evidence="9" id="KW-1185">Reference proteome</keyword>
<evidence type="ECO:0000313" key="9">
    <source>
        <dbReference type="Proteomes" id="UP000059074"/>
    </source>
</evidence>
<keyword evidence="2" id="KW-1003">Cell membrane</keyword>
<evidence type="ECO:0000256" key="3">
    <source>
        <dbReference type="ARBA" id="ARBA00022692"/>
    </source>
</evidence>
<evidence type="ECO:0000256" key="6">
    <source>
        <dbReference type="SAM" id="MobiDB-lite"/>
    </source>
</evidence>
<dbReference type="InterPro" id="IPR002293">
    <property type="entry name" value="AA/rel_permease1"/>
</dbReference>
<feature type="transmembrane region" description="Helical" evidence="7">
    <location>
        <begin position="335"/>
        <end position="353"/>
    </location>
</feature>
<feature type="transmembrane region" description="Helical" evidence="7">
    <location>
        <begin position="205"/>
        <end position="227"/>
    </location>
</feature>
<evidence type="ECO:0000256" key="4">
    <source>
        <dbReference type="ARBA" id="ARBA00022989"/>
    </source>
</evidence>
<feature type="transmembrane region" description="Helical" evidence="7">
    <location>
        <begin position="170"/>
        <end position="189"/>
    </location>
</feature>
<evidence type="ECO:0000256" key="2">
    <source>
        <dbReference type="ARBA" id="ARBA00022475"/>
    </source>
</evidence>
<evidence type="ECO:0000313" key="8">
    <source>
        <dbReference type="EMBL" id="KWT68488.1"/>
    </source>
</evidence>
<feature type="transmembrane region" description="Helical" evidence="7">
    <location>
        <begin position="416"/>
        <end position="434"/>
    </location>
</feature>
<evidence type="ECO:0000256" key="5">
    <source>
        <dbReference type="ARBA" id="ARBA00023136"/>
    </source>
</evidence>
<dbReference type="Proteomes" id="UP000059074">
    <property type="component" value="Unassembled WGS sequence"/>
</dbReference>
<feature type="region of interest" description="Disordered" evidence="6">
    <location>
        <begin position="1"/>
        <end position="21"/>
    </location>
</feature>
<reference evidence="8 9" key="1">
    <citation type="submission" date="2015-10" db="EMBL/GenBank/DDBJ databases">
        <title>Transcriptomic analysis of a linuron degrading triple-species bacterial consortium.</title>
        <authorList>
            <person name="Albers P."/>
        </authorList>
    </citation>
    <scope>NUCLEOTIDE SEQUENCE [LARGE SCALE GENOMIC DNA]</scope>
    <source>
        <strain evidence="8 9">WDL6</strain>
    </source>
</reference>
<comment type="caution">
    <text evidence="8">The sequence shown here is derived from an EMBL/GenBank/DDBJ whole genome shotgun (WGS) entry which is preliminary data.</text>
</comment>
<dbReference type="GO" id="GO:0005886">
    <property type="term" value="C:plasma membrane"/>
    <property type="evidence" value="ECO:0007669"/>
    <property type="project" value="UniProtKB-SubCell"/>
</dbReference>
<feature type="transmembrane region" description="Helical" evidence="7">
    <location>
        <begin position="82"/>
        <end position="103"/>
    </location>
</feature>
<gene>
    <name evidence="8" type="ORF">APY04_1814</name>
</gene>
<feature type="transmembrane region" description="Helical" evidence="7">
    <location>
        <begin position="110"/>
        <end position="133"/>
    </location>
</feature>
<comment type="subcellular location">
    <subcellularLocation>
        <location evidence="1">Cell membrane</location>
        <topology evidence="1">Multi-pass membrane protein</topology>
    </subcellularLocation>
</comment>
<feature type="transmembrane region" description="Helical" evidence="7">
    <location>
        <begin position="389"/>
        <end position="410"/>
    </location>
</feature>
<keyword evidence="4 7" id="KW-1133">Transmembrane helix</keyword>
<dbReference type="OrthoDB" id="7065842at2"/>
<keyword evidence="3 7" id="KW-0812">Transmembrane</keyword>
<dbReference type="InterPro" id="IPR050367">
    <property type="entry name" value="APC_superfamily"/>
</dbReference>
<evidence type="ECO:0000256" key="1">
    <source>
        <dbReference type="ARBA" id="ARBA00004651"/>
    </source>
</evidence>
<feature type="transmembrane region" description="Helical" evidence="7">
    <location>
        <begin position="290"/>
        <end position="315"/>
    </location>
</feature>
<accession>A0A125NV27</accession>
<dbReference type="PANTHER" id="PTHR42770">
    <property type="entry name" value="AMINO ACID TRANSPORTER-RELATED"/>
    <property type="match status" value="1"/>
</dbReference>
<dbReference type="PATRIC" id="fig|121290.4.peg.3445"/>
<name>A0A125NV27_HYPSL</name>